<name>A0AAV9XU79_9PEZI</name>
<proteinExistence type="predicted"/>
<sequence>MPCASPYLPYRTYHTFPPNASDDLKTLMRHGFKQEMAQSILDTRGMTNWEVLQTDCTALFFKKYWDRMNARMMSQRRRQLMPSEGLVMAVSESSSASGASAALGSNAKDKRCAIL</sequence>
<gene>
    <name evidence="1" type="ORF">TWF694_000071</name>
</gene>
<organism evidence="1 2">
    <name type="scientific">Orbilia ellipsospora</name>
    <dbReference type="NCBI Taxonomy" id="2528407"/>
    <lineage>
        <taxon>Eukaryota</taxon>
        <taxon>Fungi</taxon>
        <taxon>Dikarya</taxon>
        <taxon>Ascomycota</taxon>
        <taxon>Pezizomycotina</taxon>
        <taxon>Orbiliomycetes</taxon>
        <taxon>Orbiliales</taxon>
        <taxon>Orbiliaceae</taxon>
        <taxon>Orbilia</taxon>
    </lineage>
</organism>
<reference evidence="1 2" key="1">
    <citation type="submission" date="2019-10" db="EMBL/GenBank/DDBJ databases">
        <authorList>
            <person name="Palmer J.M."/>
        </authorList>
    </citation>
    <scope>NUCLEOTIDE SEQUENCE [LARGE SCALE GENOMIC DNA]</scope>
    <source>
        <strain evidence="1 2">TWF694</strain>
    </source>
</reference>
<dbReference type="AlphaFoldDB" id="A0AAV9XU79"/>
<dbReference type="Proteomes" id="UP001365542">
    <property type="component" value="Unassembled WGS sequence"/>
</dbReference>
<keyword evidence="2" id="KW-1185">Reference proteome</keyword>
<protein>
    <submittedName>
        <fullName evidence="1">Uncharacterized protein</fullName>
    </submittedName>
</protein>
<comment type="caution">
    <text evidence="1">The sequence shown here is derived from an EMBL/GenBank/DDBJ whole genome shotgun (WGS) entry which is preliminary data.</text>
</comment>
<accession>A0AAV9XU79</accession>
<evidence type="ECO:0000313" key="1">
    <source>
        <dbReference type="EMBL" id="KAK6543318.1"/>
    </source>
</evidence>
<dbReference type="EMBL" id="JAVHJO010000001">
    <property type="protein sequence ID" value="KAK6543318.1"/>
    <property type="molecule type" value="Genomic_DNA"/>
</dbReference>
<evidence type="ECO:0000313" key="2">
    <source>
        <dbReference type="Proteomes" id="UP001365542"/>
    </source>
</evidence>